<sequence length="30" mass="3646">MTKCKGMHLITRKHQNWLKCLLFCKIIDNK</sequence>
<accession>A0A8S5NDN8</accession>
<reference evidence="1" key="1">
    <citation type="journal article" date="2021" name="Proc. Natl. Acad. Sci. U.S.A.">
        <title>A Catalog of Tens of Thousands of Viruses from Human Metagenomes Reveals Hidden Associations with Chronic Diseases.</title>
        <authorList>
            <person name="Tisza M.J."/>
            <person name="Buck C.B."/>
        </authorList>
    </citation>
    <scope>NUCLEOTIDE SEQUENCE</scope>
    <source>
        <strain evidence="1">CtzXg6</strain>
    </source>
</reference>
<protein>
    <submittedName>
        <fullName evidence="1">Uncharacterized protein</fullName>
    </submittedName>
</protein>
<organism evidence="1">
    <name type="scientific">Siphoviridae sp. ctzXg6</name>
    <dbReference type="NCBI Taxonomy" id="2826531"/>
    <lineage>
        <taxon>Viruses</taxon>
        <taxon>Duplodnaviria</taxon>
        <taxon>Heunggongvirae</taxon>
        <taxon>Uroviricota</taxon>
        <taxon>Caudoviricetes</taxon>
    </lineage>
</organism>
<proteinExistence type="predicted"/>
<dbReference type="EMBL" id="BK015133">
    <property type="protein sequence ID" value="DAD92386.1"/>
    <property type="molecule type" value="Genomic_DNA"/>
</dbReference>
<name>A0A8S5NDN8_9CAUD</name>
<evidence type="ECO:0000313" key="1">
    <source>
        <dbReference type="EMBL" id="DAD92386.1"/>
    </source>
</evidence>